<keyword evidence="2" id="KW-0378">Hydrolase</keyword>
<dbReference type="SUPFAM" id="SSF53474">
    <property type="entry name" value="alpha/beta-Hydrolases"/>
    <property type="match status" value="1"/>
</dbReference>
<dbReference type="Pfam" id="PF07676">
    <property type="entry name" value="PD40"/>
    <property type="match status" value="1"/>
</dbReference>
<reference evidence="5" key="1">
    <citation type="submission" date="2022-08" db="EMBL/GenBank/DDBJ databases">
        <title>Whole genome sequencing of non-tuberculosis mycobacteria type-strains.</title>
        <authorList>
            <person name="Igarashi Y."/>
            <person name="Osugi A."/>
            <person name="Mitarai S."/>
        </authorList>
    </citation>
    <scope>NUCLEOTIDE SEQUENCE</scope>
    <source>
        <strain evidence="5">JCM 16369</strain>
    </source>
</reference>
<feature type="domain" description="Peptidase S9 prolyl oligopeptidase catalytic" evidence="4">
    <location>
        <begin position="439"/>
        <end position="648"/>
    </location>
</feature>
<protein>
    <submittedName>
        <fullName evidence="5">S9 family peptidase</fullName>
    </submittedName>
</protein>
<sequence length="660" mass="71165">MTSGPFHDLDDYIALPRVSGLAVSADGSRVVTTIAELNAAKTEYVTALWELDPAGVAPARRLTRGAKGEAAPTFTADGDLLFTAVRPTEDDDKPPAALWLLPAAGGESVQLAELPAGIAAVRTARSAPTVVIGAPLLQSSDTVDDERRLRKLRKDNKISAILHTGYPVRHWDKDLGPEQTHLFRVAADGGLTDVTRNPGPALGEADFAVSPDGTFAVATWRVPAPGVALRSVLMHIDLQTGERSVIADDPFADLEHPAISPDGTQVAFTRETASTPEQAPRITLCHLDLRSGDWSELATGWDRWPASVTWAHDGSTIVVTADDNGRCPIFGVSLDGAVRQLTEDDFSYSNVIAAPDGTLYALRTSYAAPPHPVRIDPGGAITELPCVDTPELPGELTELVATTDDGTTVRSWLVLPSTDQPAPLLLWIHGGPLGSWNVWSWRWNPWLMAARGYAVLLPDPALSTGYGQDFIQRGWGAWGGPPYEDLMAAVDAAVADPRIDESRTAAMGGSFGGYMANWVAGHTDRFAAIVTHASLWALDQFGPTTDGAYYWAREMTPAMAQANSPHHFVEQITTPMLVIHGDKDYRVPIGEALRLWYELLTASGLPAADDGTSAHRFLYFPSENHWVLSPQHAKIWYQVVTAFLAEHVLGEPAQFPETLG</sequence>
<keyword evidence="3" id="KW-0720">Serine protease</keyword>
<evidence type="ECO:0000313" key="5">
    <source>
        <dbReference type="EMBL" id="ULN40059.1"/>
    </source>
</evidence>
<dbReference type="SUPFAM" id="SSF82171">
    <property type="entry name" value="DPP6 N-terminal domain-like"/>
    <property type="match status" value="1"/>
</dbReference>
<organism evidence="5 6">
    <name type="scientific">Mycolicibacterium crocinum</name>
    <dbReference type="NCBI Taxonomy" id="388459"/>
    <lineage>
        <taxon>Bacteria</taxon>
        <taxon>Bacillati</taxon>
        <taxon>Actinomycetota</taxon>
        <taxon>Actinomycetes</taxon>
        <taxon>Mycobacteriales</taxon>
        <taxon>Mycobacteriaceae</taxon>
        <taxon>Mycolicibacterium</taxon>
    </lineage>
</organism>
<gene>
    <name evidence="5" type="ORF">MI149_20470</name>
</gene>
<evidence type="ECO:0000259" key="4">
    <source>
        <dbReference type="Pfam" id="PF00326"/>
    </source>
</evidence>
<dbReference type="InterPro" id="IPR011042">
    <property type="entry name" value="6-blade_b-propeller_TolB-like"/>
</dbReference>
<dbReference type="Pfam" id="PF00326">
    <property type="entry name" value="Peptidase_S9"/>
    <property type="match status" value="1"/>
</dbReference>
<accession>A0ABY3TF25</accession>
<dbReference type="EMBL" id="CP092362">
    <property type="protein sequence ID" value="ULN40059.1"/>
    <property type="molecule type" value="Genomic_DNA"/>
</dbReference>
<keyword evidence="3" id="KW-0645">Protease</keyword>
<name>A0ABY3TF25_9MYCO</name>
<dbReference type="Proteomes" id="UP001055337">
    <property type="component" value="Chromosome"/>
</dbReference>
<evidence type="ECO:0000256" key="1">
    <source>
        <dbReference type="ARBA" id="ARBA00022729"/>
    </source>
</evidence>
<evidence type="ECO:0000256" key="2">
    <source>
        <dbReference type="ARBA" id="ARBA00022801"/>
    </source>
</evidence>
<dbReference type="InterPro" id="IPR029058">
    <property type="entry name" value="AB_hydrolase_fold"/>
</dbReference>
<dbReference type="PANTHER" id="PTHR42776">
    <property type="entry name" value="SERINE PEPTIDASE S9 FAMILY MEMBER"/>
    <property type="match status" value="1"/>
</dbReference>
<evidence type="ECO:0000313" key="6">
    <source>
        <dbReference type="Proteomes" id="UP001055337"/>
    </source>
</evidence>
<dbReference type="RefSeq" id="WP_240176901.1">
    <property type="nucleotide sequence ID" value="NZ_CP092362.2"/>
</dbReference>
<dbReference type="InterPro" id="IPR011659">
    <property type="entry name" value="WD40"/>
</dbReference>
<dbReference type="Gene3D" id="2.120.10.30">
    <property type="entry name" value="TolB, C-terminal domain"/>
    <property type="match status" value="2"/>
</dbReference>
<keyword evidence="1" id="KW-0732">Signal</keyword>
<dbReference type="InterPro" id="IPR001375">
    <property type="entry name" value="Peptidase_S9_cat"/>
</dbReference>
<keyword evidence="6" id="KW-1185">Reference proteome</keyword>
<dbReference type="PANTHER" id="PTHR42776:SF13">
    <property type="entry name" value="DIPEPTIDYL-PEPTIDASE 5"/>
    <property type="match status" value="1"/>
</dbReference>
<proteinExistence type="predicted"/>
<dbReference type="Gene3D" id="3.40.50.1820">
    <property type="entry name" value="alpha/beta hydrolase"/>
    <property type="match status" value="1"/>
</dbReference>
<evidence type="ECO:0000256" key="3">
    <source>
        <dbReference type="ARBA" id="ARBA00022825"/>
    </source>
</evidence>